<evidence type="ECO:0000256" key="5">
    <source>
        <dbReference type="HAMAP-Rule" id="MF_00671"/>
    </source>
</evidence>
<evidence type="ECO:0000256" key="1">
    <source>
        <dbReference type="ARBA" id="ARBA00004418"/>
    </source>
</evidence>
<organism evidence="7 8">
    <name type="scientific">Devosia elaeis</name>
    <dbReference type="NCBI Taxonomy" id="1770058"/>
    <lineage>
        <taxon>Bacteria</taxon>
        <taxon>Pseudomonadati</taxon>
        <taxon>Pseudomonadota</taxon>
        <taxon>Alphaproteobacteria</taxon>
        <taxon>Hyphomicrobiales</taxon>
        <taxon>Devosiaceae</taxon>
        <taxon>Devosia</taxon>
    </lineage>
</organism>
<dbReference type="GO" id="GO:0051301">
    <property type="term" value="P:cell division"/>
    <property type="evidence" value="ECO:0007669"/>
    <property type="project" value="UniProtKB-UniRule"/>
</dbReference>
<dbReference type="PANTHER" id="PTHR36842">
    <property type="entry name" value="PROTEIN TOLB HOMOLOG"/>
    <property type="match status" value="1"/>
</dbReference>
<dbReference type="STRING" id="1770058.A3840_10995"/>
<dbReference type="HAMAP" id="MF_00671">
    <property type="entry name" value="TolB"/>
    <property type="match status" value="1"/>
</dbReference>
<dbReference type="InterPro" id="IPR006311">
    <property type="entry name" value="TAT_signal"/>
</dbReference>
<keyword evidence="5" id="KW-0132">Cell division</keyword>
<comment type="similarity">
    <text evidence="2 5">Belongs to the TolB family.</text>
</comment>
<protein>
    <recommendedName>
        <fullName evidence="5">Tol-Pal system protein TolB</fullName>
    </recommendedName>
</protein>
<evidence type="ECO:0000256" key="4">
    <source>
        <dbReference type="ARBA" id="ARBA00022764"/>
    </source>
</evidence>
<keyword evidence="4 5" id="KW-0574">Periplasm</keyword>
<accession>A0A178HXF1</accession>
<gene>
    <name evidence="5 7" type="primary">tolB</name>
    <name evidence="7" type="ORF">A3840_10995</name>
</gene>
<dbReference type="PROSITE" id="PS51318">
    <property type="entry name" value="TAT"/>
    <property type="match status" value="1"/>
</dbReference>
<keyword evidence="5" id="KW-0131">Cell cycle</keyword>
<dbReference type="EMBL" id="LVVY01000086">
    <property type="protein sequence ID" value="OAM77150.1"/>
    <property type="molecule type" value="Genomic_DNA"/>
</dbReference>
<dbReference type="SUPFAM" id="SSF52964">
    <property type="entry name" value="TolB, N-terminal domain"/>
    <property type="match status" value="1"/>
</dbReference>
<comment type="function">
    <text evidence="5">Part of the Tol-Pal system, which plays a role in outer membrane invagination during cell division and is important for maintaining outer membrane integrity.</text>
</comment>
<proteinExistence type="inferred from homology"/>
<evidence type="ECO:0000256" key="2">
    <source>
        <dbReference type="ARBA" id="ARBA00009820"/>
    </source>
</evidence>
<dbReference type="PANTHER" id="PTHR36842:SF1">
    <property type="entry name" value="PROTEIN TOLB"/>
    <property type="match status" value="1"/>
</dbReference>
<evidence type="ECO:0000313" key="7">
    <source>
        <dbReference type="EMBL" id="OAM77150.1"/>
    </source>
</evidence>
<dbReference type="InterPro" id="IPR011659">
    <property type="entry name" value="WD40"/>
</dbReference>
<comment type="caution">
    <text evidence="7">The sequence shown here is derived from an EMBL/GenBank/DDBJ whole genome shotgun (WGS) entry which is preliminary data.</text>
</comment>
<dbReference type="GO" id="GO:0042597">
    <property type="term" value="C:periplasmic space"/>
    <property type="evidence" value="ECO:0007669"/>
    <property type="project" value="UniProtKB-SubCell"/>
</dbReference>
<dbReference type="Gene3D" id="2.120.10.30">
    <property type="entry name" value="TolB, C-terminal domain"/>
    <property type="match status" value="1"/>
</dbReference>
<dbReference type="SUPFAM" id="SSF69304">
    <property type="entry name" value="Tricorn protease N-terminal domain"/>
    <property type="match status" value="1"/>
</dbReference>
<dbReference type="Gene3D" id="3.40.50.10070">
    <property type="entry name" value="TolB, N-terminal domain"/>
    <property type="match status" value="1"/>
</dbReference>
<dbReference type="Proteomes" id="UP000078389">
    <property type="component" value="Unassembled WGS sequence"/>
</dbReference>
<dbReference type="InterPro" id="IPR007195">
    <property type="entry name" value="TolB_N"/>
</dbReference>
<name>A0A178HXF1_9HYPH</name>
<keyword evidence="8" id="KW-1185">Reference proteome</keyword>
<evidence type="ECO:0000313" key="8">
    <source>
        <dbReference type="Proteomes" id="UP000078389"/>
    </source>
</evidence>
<evidence type="ECO:0000259" key="6">
    <source>
        <dbReference type="Pfam" id="PF04052"/>
    </source>
</evidence>
<reference evidence="7 8" key="1">
    <citation type="submission" date="2016-03" db="EMBL/GenBank/DDBJ databases">
        <title>Genome sequencing of Devosia sp. S37.</title>
        <authorList>
            <person name="Mohd Nor M."/>
        </authorList>
    </citation>
    <scope>NUCLEOTIDE SEQUENCE [LARGE SCALE GENOMIC DNA]</scope>
    <source>
        <strain evidence="7 8">S37</strain>
    </source>
</reference>
<evidence type="ECO:0000256" key="3">
    <source>
        <dbReference type="ARBA" id="ARBA00022729"/>
    </source>
</evidence>
<dbReference type="Pfam" id="PF04052">
    <property type="entry name" value="TolB_N"/>
    <property type="match status" value="1"/>
</dbReference>
<dbReference type="InterPro" id="IPR011042">
    <property type="entry name" value="6-blade_b-propeller_TolB-like"/>
</dbReference>
<comment type="subunit">
    <text evidence="5">The Tol-Pal system is composed of five core proteins: the inner membrane proteins TolA, TolQ and TolR, the periplasmic protein TolB and the outer membrane protein Pal. They form a network linking the inner and outer membranes and the peptidoglycan layer.</text>
</comment>
<dbReference type="Pfam" id="PF07676">
    <property type="entry name" value="PD40"/>
    <property type="match status" value="5"/>
</dbReference>
<dbReference type="NCBIfam" id="TIGR02800">
    <property type="entry name" value="propeller_TolB"/>
    <property type="match status" value="1"/>
</dbReference>
<dbReference type="InterPro" id="IPR014167">
    <property type="entry name" value="Tol-Pal_TolB"/>
</dbReference>
<dbReference type="RefSeq" id="WP_067456238.1">
    <property type="nucleotide sequence ID" value="NZ_LVVY01000086.1"/>
</dbReference>
<dbReference type="AlphaFoldDB" id="A0A178HXF1"/>
<dbReference type="OrthoDB" id="9802240at2"/>
<comment type="subcellular location">
    <subcellularLocation>
        <location evidence="1 5">Periplasm</location>
    </subcellularLocation>
</comment>
<feature type="domain" description="TolB N-terminal" evidence="6">
    <location>
        <begin position="30"/>
        <end position="132"/>
    </location>
</feature>
<sequence length="436" mass="46075">MTLVNRRTALKLGLAGGALLATAPMSLAQLRIVVEGANFQPLPIAIPDFASSDPTFGREIADIVRNNLRRSGLFLPLDPASLPVQVGDVNATPDFNVWRTANVDGVVMGSVERGGQVNASVRVWDTQQGAQVVGSSYSTDPNSARRIAHMVSDAIYSQLSGGTGYFDTRVVYVAESGPKANRTRRLAIMDQDGANVSYLTDGSSMALTPRFSPNGDLLTYMNFADGNPQVYLLQLSTGRQQRLASVGAMTFAPRFSPDGGTVAFSVEQGGATNIYAVSTGGGQPTQLTSGAAIDTGPSYSADGSRIVFESDRGGSPQIYMMGAGGGNAQRISYGQGSYSTPVWSPTGDLIAFTRQSGGQFHIGIMSPDGSGERLLYSGYHAEGPTWAPNGRVIMFFQDPGGNDGPRLMSVDIWGRSVQTIPTESYASDPAWSGLRS</sequence>
<dbReference type="GO" id="GO:0017038">
    <property type="term" value="P:protein import"/>
    <property type="evidence" value="ECO:0007669"/>
    <property type="project" value="InterPro"/>
</dbReference>
<keyword evidence="3 5" id="KW-0732">Signal</keyword>